<dbReference type="Proteomes" id="UP000316621">
    <property type="component" value="Chromosome 4"/>
</dbReference>
<name>A0A4Y7JG63_PAPSO</name>
<protein>
    <recommendedName>
        <fullName evidence="3">DUF223 domain-containing protein</fullName>
    </recommendedName>
</protein>
<dbReference type="Gramene" id="RZC58739">
    <property type="protein sequence ID" value="RZC58739"/>
    <property type="gene ID" value="C5167_006042"/>
</dbReference>
<proteinExistence type="predicted"/>
<keyword evidence="2" id="KW-1185">Reference proteome</keyword>
<evidence type="ECO:0008006" key="3">
    <source>
        <dbReference type="Google" id="ProtNLM"/>
    </source>
</evidence>
<dbReference type="AlphaFoldDB" id="A0A4Y7JG63"/>
<sequence length="108" mass="12126">MSHRIEEPIRYLILFEVKDTTGSVTFVALDSKVQDMVQPTEFKLLSGSGINYIDQTVYIARLTMIKDLGNIGVRLSSRPWEYELSSTSAILFGIISIRRNANTGCRAP</sequence>
<gene>
    <name evidence="1" type="ORF">C5167_006042</name>
</gene>
<reference evidence="1 2" key="1">
    <citation type="journal article" date="2018" name="Science">
        <title>The opium poppy genome and morphinan production.</title>
        <authorList>
            <person name="Guo L."/>
            <person name="Winzer T."/>
            <person name="Yang X."/>
            <person name="Li Y."/>
            <person name="Ning Z."/>
            <person name="He Z."/>
            <person name="Teodor R."/>
            <person name="Lu Y."/>
            <person name="Bowser T.A."/>
            <person name="Graham I.A."/>
            <person name="Ye K."/>
        </authorList>
    </citation>
    <scope>NUCLEOTIDE SEQUENCE [LARGE SCALE GENOMIC DNA]</scope>
    <source>
        <strain evidence="2">cv. HN1</strain>
        <tissue evidence="1">Leaves</tissue>
    </source>
</reference>
<dbReference type="EMBL" id="CM010718">
    <property type="protein sequence ID" value="RZC58739.1"/>
    <property type="molecule type" value="Genomic_DNA"/>
</dbReference>
<organism evidence="1 2">
    <name type="scientific">Papaver somniferum</name>
    <name type="common">Opium poppy</name>
    <dbReference type="NCBI Taxonomy" id="3469"/>
    <lineage>
        <taxon>Eukaryota</taxon>
        <taxon>Viridiplantae</taxon>
        <taxon>Streptophyta</taxon>
        <taxon>Embryophyta</taxon>
        <taxon>Tracheophyta</taxon>
        <taxon>Spermatophyta</taxon>
        <taxon>Magnoliopsida</taxon>
        <taxon>Ranunculales</taxon>
        <taxon>Papaveraceae</taxon>
        <taxon>Papaveroideae</taxon>
        <taxon>Papaver</taxon>
    </lineage>
</organism>
<evidence type="ECO:0000313" key="2">
    <source>
        <dbReference type="Proteomes" id="UP000316621"/>
    </source>
</evidence>
<evidence type="ECO:0000313" key="1">
    <source>
        <dbReference type="EMBL" id="RZC58739.1"/>
    </source>
</evidence>
<accession>A0A4Y7JG63</accession>